<feature type="region of interest" description="Disordered" evidence="1">
    <location>
        <begin position="1"/>
        <end position="29"/>
    </location>
</feature>
<name>A0A226DHC0_FOLCA</name>
<organism evidence="2 3">
    <name type="scientific">Folsomia candida</name>
    <name type="common">Springtail</name>
    <dbReference type="NCBI Taxonomy" id="158441"/>
    <lineage>
        <taxon>Eukaryota</taxon>
        <taxon>Metazoa</taxon>
        <taxon>Ecdysozoa</taxon>
        <taxon>Arthropoda</taxon>
        <taxon>Hexapoda</taxon>
        <taxon>Collembola</taxon>
        <taxon>Entomobryomorpha</taxon>
        <taxon>Isotomoidea</taxon>
        <taxon>Isotomidae</taxon>
        <taxon>Proisotominae</taxon>
        <taxon>Folsomia</taxon>
    </lineage>
</organism>
<accession>A0A226DHC0</accession>
<keyword evidence="3" id="KW-1185">Reference proteome</keyword>
<gene>
    <name evidence="2" type="ORF">Fcan01_20450</name>
</gene>
<protein>
    <submittedName>
        <fullName evidence="2">Uncharacterized protein</fullName>
    </submittedName>
</protein>
<proteinExistence type="predicted"/>
<evidence type="ECO:0000256" key="1">
    <source>
        <dbReference type="SAM" id="MobiDB-lite"/>
    </source>
</evidence>
<evidence type="ECO:0000313" key="3">
    <source>
        <dbReference type="Proteomes" id="UP000198287"/>
    </source>
</evidence>
<sequence>MATRMSQSGGIEKETACTKNSTAGGEQIKPRIFTTKRRGKTFLFIDIAKFNPKKFGAFGSKQWFMSLVKHLDEPGVVRLENVKSWFQQFYDTFANAQYGDEEGVDSPSSASSSPSSSSSGDQDDNDRTPSTESHSEEDSDVDIETRSSSSPQLEILETPKKNSPVSENSDQKEPPSKLASDDTPPVSENGDQEEPVPERASDDTPGFGISNIEDEAVYEFLAPFRNDANEAQQNSGINLDLLDPGLIDEVLCELDTYFLGIDTDEILKMVAETPAPK</sequence>
<feature type="compositionally biased region" description="Basic and acidic residues" evidence="1">
    <location>
        <begin position="125"/>
        <end position="136"/>
    </location>
</feature>
<comment type="caution">
    <text evidence="2">The sequence shown here is derived from an EMBL/GenBank/DDBJ whole genome shotgun (WGS) entry which is preliminary data.</text>
</comment>
<dbReference type="EMBL" id="LNIX01000019">
    <property type="protein sequence ID" value="OXA44530.1"/>
    <property type="molecule type" value="Genomic_DNA"/>
</dbReference>
<dbReference type="Proteomes" id="UP000198287">
    <property type="component" value="Unassembled WGS sequence"/>
</dbReference>
<evidence type="ECO:0000313" key="2">
    <source>
        <dbReference type="EMBL" id="OXA44530.1"/>
    </source>
</evidence>
<dbReference type="AlphaFoldDB" id="A0A226DHC0"/>
<feature type="compositionally biased region" description="Low complexity" evidence="1">
    <location>
        <begin position="106"/>
        <end position="119"/>
    </location>
</feature>
<feature type="region of interest" description="Disordered" evidence="1">
    <location>
        <begin position="99"/>
        <end position="212"/>
    </location>
</feature>
<reference evidence="2 3" key="1">
    <citation type="submission" date="2015-12" db="EMBL/GenBank/DDBJ databases">
        <title>The genome of Folsomia candida.</title>
        <authorList>
            <person name="Faddeeva A."/>
            <person name="Derks M.F."/>
            <person name="Anvar Y."/>
            <person name="Smit S."/>
            <person name="Van Straalen N."/>
            <person name="Roelofs D."/>
        </authorList>
    </citation>
    <scope>NUCLEOTIDE SEQUENCE [LARGE SCALE GENOMIC DNA]</scope>
    <source>
        <strain evidence="2 3">VU population</strain>
        <tissue evidence="2">Whole body</tissue>
    </source>
</reference>